<feature type="region of interest" description="Disordered" evidence="1">
    <location>
        <begin position="1"/>
        <end position="44"/>
    </location>
</feature>
<dbReference type="Proteomes" id="UP000789342">
    <property type="component" value="Unassembled WGS sequence"/>
</dbReference>
<gene>
    <name evidence="2" type="ORF">AMORRO_LOCUS8508</name>
</gene>
<keyword evidence="3" id="KW-1185">Reference proteome</keyword>
<evidence type="ECO:0000313" key="2">
    <source>
        <dbReference type="EMBL" id="CAG8617501.1"/>
    </source>
</evidence>
<reference evidence="2" key="1">
    <citation type="submission" date="2021-06" db="EMBL/GenBank/DDBJ databases">
        <authorList>
            <person name="Kallberg Y."/>
            <person name="Tangrot J."/>
            <person name="Rosling A."/>
        </authorList>
    </citation>
    <scope>NUCLEOTIDE SEQUENCE</scope>
    <source>
        <strain evidence="2">CL551</strain>
    </source>
</reference>
<proteinExistence type="predicted"/>
<evidence type="ECO:0000313" key="3">
    <source>
        <dbReference type="Proteomes" id="UP000789342"/>
    </source>
</evidence>
<dbReference type="EMBL" id="CAJVPV010007331">
    <property type="protein sequence ID" value="CAG8617501.1"/>
    <property type="molecule type" value="Genomic_DNA"/>
</dbReference>
<dbReference type="AlphaFoldDB" id="A0A9N9CZ08"/>
<organism evidence="2 3">
    <name type="scientific">Acaulospora morrowiae</name>
    <dbReference type="NCBI Taxonomy" id="94023"/>
    <lineage>
        <taxon>Eukaryota</taxon>
        <taxon>Fungi</taxon>
        <taxon>Fungi incertae sedis</taxon>
        <taxon>Mucoromycota</taxon>
        <taxon>Glomeromycotina</taxon>
        <taxon>Glomeromycetes</taxon>
        <taxon>Diversisporales</taxon>
        <taxon>Acaulosporaceae</taxon>
        <taxon>Acaulospora</taxon>
    </lineage>
</organism>
<protein>
    <submittedName>
        <fullName evidence="2">17102_t:CDS:1</fullName>
    </submittedName>
</protein>
<accession>A0A9N9CZ08</accession>
<sequence>MRKFASVGKQYVKEGSPPDLYQASATERGKNAGVNYNEKVHLGE</sequence>
<comment type="caution">
    <text evidence="2">The sequence shown here is derived from an EMBL/GenBank/DDBJ whole genome shotgun (WGS) entry which is preliminary data.</text>
</comment>
<evidence type="ECO:0000256" key="1">
    <source>
        <dbReference type="SAM" id="MobiDB-lite"/>
    </source>
</evidence>
<name>A0A9N9CZ08_9GLOM</name>